<keyword evidence="2" id="KW-1185">Reference proteome</keyword>
<dbReference type="Proteomes" id="UP000187203">
    <property type="component" value="Unassembled WGS sequence"/>
</dbReference>
<gene>
    <name evidence="1" type="ORF">COLO4_03409</name>
</gene>
<protein>
    <submittedName>
        <fullName evidence="1">Uncharacterized protein</fullName>
    </submittedName>
</protein>
<reference evidence="2" key="1">
    <citation type="submission" date="2013-09" db="EMBL/GenBank/DDBJ databases">
        <title>Corchorus olitorius genome sequencing.</title>
        <authorList>
            <person name="Alam M."/>
            <person name="Haque M.S."/>
            <person name="Islam M.S."/>
            <person name="Emdad E.M."/>
            <person name="Islam M.M."/>
            <person name="Ahmed B."/>
            <person name="Halim A."/>
            <person name="Hossen Q.M.M."/>
            <person name="Hossain M.Z."/>
            <person name="Ahmed R."/>
            <person name="Khan M.M."/>
            <person name="Islam R."/>
            <person name="Rashid M.M."/>
            <person name="Khan S.A."/>
            <person name="Rahman M.S."/>
            <person name="Alam M."/>
            <person name="Yahiya A.S."/>
            <person name="Khan M.S."/>
            <person name="Azam M.S."/>
            <person name="Haque T."/>
            <person name="Lashkar M.Z.H."/>
            <person name="Akhand A.I."/>
            <person name="Morshed G."/>
            <person name="Roy S."/>
            <person name="Uddin K.S."/>
            <person name="Rabeya T."/>
            <person name="Hossain A.S."/>
            <person name="Chowdhury A."/>
            <person name="Snigdha A.R."/>
            <person name="Mortoza M.S."/>
            <person name="Matin S.A."/>
            <person name="Hoque S.M.E."/>
            <person name="Islam M.K."/>
            <person name="Roy D.K."/>
            <person name="Haider R."/>
            <person name="Moosa M.M."/>
            <person name="Elias S.M."/>
            <person name="Hasan A.M."/>
            <person name="Jahan S."/>
            <person name="Shafiuddin M."/>
            <person name="Mahmood N."/>
            <person name="Shommy N.S."/>
        </authorList>
    </citation>
    <scope>NUCLEOTIDE SEQUENCE [LARGE SCALE GENOMIC DNA]</scope>
    <source>
        <strain evidence="2">cv. O-4</strain>
    </source>
</reference>
<accession>A0A1R3KYU8</accession>
<name>A0A1R3KYU8_9ROSI</name>
<evidence type="ECO:0000313" key="2">
    <source>
        <dbReference type="Proteomes" id="UP000187203"/>
    </source>
</evidence>
<proteinExistence type="predicted"/>
<dbReference type="AlphaFoldDB" id="A0A1R3KYU8"/>
<evidence type="ECO:0000313" key="1">
    <source>
        <dbReference type="EMBL" id="OMP12198.1"/>
    </source>
</evidence>
<organism evidence="1 2">
    <name type="scientific">Corchorus olitorius</name>
    <dbReference type="NCBI Taxonomy" id="93759"/>
    <lineage>
        <taxon>Eukaryota</taxon>
        <taxon>Viridiplantae</taxon>
        <taxon>Streptophyta</taxon>
        <taxon>Embryophyta</taxon>
        <taxon>Tracheophyta</taxon>
        <taxon>Spermatophyta</taxon>
        <taxon>Magnoliopsida</taxon>
        <taxon>eudicotyledons</taxon>
        <taxon>Gunneridae</taxon>
        <taxon>Pentapetalae</taxon>
        <taxon>rosids</taxon>
        <taxon>malvids</taxon>
        <taxon>Malvales</taxon>
        <taxon>Malvaceae</taxon>
        <taxon>Grewioideae</taxon>
        <taxon>Apeibeae</taxon>
        <taxon>Corchorus</taxon>
    </lineage>
</organism>
<comment type="caution">
    <text evidence="1">The sequence shown here is derived from an EMBL/GenBank/DDBJ whole genome shotgun (WGS) entry which is preliminary data.</text>
</comment>
<sequence>MESPKMRKNWQFLVYNLEEFKRMRREKAVWVGRSMECSRG</sequence>
<dbReference type="EMBL" id="AWUE01009712">
    <property type="protein sequence ID" value="OMP12198.1"/>
    <property type="molecule type" value="Genomic_DNA"/>
</dbReference>